<keyword evidence="9" id="KW-1185">Reference proteome</keyword>
<dbReference type="SUPFAM" id="SSF57716">
    <property type="entry name" value="Glucocorticoid receptor-like (DNA-binding domain)"/>
    <property type="match status" value="1"/>
</dbReference>
<feature type="non-terminal residue" evidence="8">
    <location>
        <position position="1"/>
    </location>
</feature>
<evidence type="ECO:0000256" key="1">
    <source>
        <dbReference type="ARBA" id="ARBA00001968"/>
    </source>
</evidence>
<evidence type="ECO:0000259" key="7">
    <source>
        <dbReference type="PROSITE" id="PS50950"/>
    </source>
</evidence>
<dbReference type="InterPro" id="IPR006612">
    <property type="entry name" value="THAP_Znf"/>
</dbReference>
<protein>
    <recommendedName>
        <fullName evidence="7">THAP-type domain-containing protein</fullName>
    </recommendedName>
</protein>
<dbReference type="PANTHER" id="PTHR23080">
    <property type="entry name" value="THAP DOMAIN PROTEIN"/>
    <property type="match status" value="1"/>
</dbReference>
<proteinExistence type="predicted"/>
<evidence type="ECO:0000256" key="5">
    <source>
        <dbReference type="ARBA" id="ARBA00023125"/>
    </source>
</evidence>
<feature type="non-terminal residue" evidence="8">
    <location>
        <position position="343"/>
    </location>
</feature>
<evidence type="ECO:0000256" key="3">
    <source>
        <dbReference type="ARBA" id="ARBA00022771"/>
    </source>
</evidence>
<feature type="domain" description="THAP-type" evidence="7">
    <location>
        <begin position="1"/>
        <end position="55"/>
    </location>
</feature>
<evidence type="ECO:0000313" key="8">
    <source>
        <dbReference type="EMBL" id="CAH3129364.1"/>
    </source>
</evidence>
<dbReference type="Pfam" id="PF05485">
    <property type="entry name" value="THAP"/>
    <property type="match status" value="1"/>
</dbReference>
<keyword evidence="2" id="KW-0479">Metal-binding</keyword>
<comment type="cofactor">
    <cofactor evidence="1">
        <name>a divalent metal cation</name>
        <dbReference type="ChEBI" id="CHEBI:60240"/>
    </cofactor>
</comment>
<gene>
    <name evidence="8" type="ORF">PMEA_00013912</name>
</gene>
<reference evidence="8 9" key="1">
    <citation type="submission" date="2022-05" db="EMBL/GenBank/DDBJ databases">
        <authorList>
            <consortium name="Genoscope - CEA"/>
            <person name="William W."/>
        </authorList>
    </citation>
    <scope>NUCLEOTIDE SEQUENCE [LARGE SCALE GENOMIC DNA]</scope>
</reference>
<evidence type="ECO:0000313" key="9">
    <source>
        <dbReference type="Proteomes" id="UP001159428"/>
    </source>
</evidence>
<keyword evidence="5 6" id="KW-0238">DNA-binding</keyword>
<accession>A0AAU9WXG2</accession>
<dbReference type="Pfam" id="PF13359">
    <property type="entry name" value="DDE_Tnp_4"/>
    <property type="match status" value="1"/>
</dbReference>
<evidence type="ECO:0000256" key="4">
    <source>
        <dbReference type="ARBA" id="ARBA00022833"/>
    </source>
</evidence>
<dbReference type="PROSITE" id="PS50950">
    <property type="entry name" value="ZF_THAP"/>
    <property type="match status" value="1"/>
</dbReference>
<comment type="caution">
    <text evidence="8">The sequence shown here is derived from an EMBL/GenBank/DDBJ whole genome shotgun (WGS) entry which is preliminary data.</text>
</comment>
<keyword evidence="4" id="KW-0862">Zinc</keyword>
<sequence length="343" mass="38304">VKKRWLHAIRRDEGKAFGVNQNTKICSRHFKPEDLVKAIGGQRVYVKAGVIPCRFSWSKGSPKKRAPPKCRNLSSTTECSNKELQSSQSQTTADAAEATSETCTSSAAFSYHDVENSLSSCEDQTEEVKKLEGIRGFELENAKLKAEIEVLSILIGLGIFQIRNVTTDEDIAFYTGFPNLATFNVVFEFLNTGSKGENIRYCSSKERTVQKEFYDSGNEEPEGCTSIGRRRSLEPREEFFLALCRLRRGFAEKHLAHLFGISQSTLYSGSISDREIVEQSGFLKLEFDNGDTVMADKGFTIEDLLPLGVTLNIPPFLGSNSQMTAEDVIKTQEIASIRVHVER</sequence>
<dbReference type="EMBL" id="CALNXJ010000024">
    <property type="protein sequence ID" value="CAH3129364.1"/>
    <property type="molecule type" value="Genomic_DNA"/>
</dbReference>
<dbReference type="Proteomes" id="UP001159428">
    <property type="component" value="Unassembled WGS sequence"/>
</dbReference>
<name>A0AAU9WXG2_9CNID</name>
<dbReference type="GO" id="GO:0008270">
    <property type="term" value="F:zinc ion binding"/>
    <property type="evidence" value="ECO:0007669"/>
    <property type="project" value="UniProtKB-KW"/>
</dbReference>
<evidence type="ECO:0000256" key="2">
    <source>
        <dbReference type="ARBA" id="ARBA00022723"/>
    </source>
</evidence>
<dbReference type="GO" id="GO:0003677">
    <property type="term" value="F:DNA binding"/>
    <property type="evidence" value="ECO:0007669"/>
    <property type="project" value="UniProtKB-UniRule"/>
</dbReference>
<organism evidence="8 9">
    <name type="scientific">Pocillopora meandrina</name>
    <dbReference type="NCBI Taxonomy" id="46732"/>
    <lineage>
        <taxon>Eukaryota</taxon>
        <taxon>Metazoa</taxon>
        <taxon>Cnidaria</taxon>
        <taxon>Anthozoa</taxon>
        <taxon>Hexacorallia</taxon>
        <taxon>Scleractinia</taxon>
        <taxon>Astrocoeniina</taxon>
        <taxon>Pocilloporidae</taxon>
        <taxon>Pocillopora</taxon>
    </lineage>
</organism>
<keyword evidence="3 6" id="KW-0863">Zinc-finger</keyword>
<dbReference type="PANTHER" id="PTHR23080:SF133">
    <property type="entry name" value="SI:CH211-262I1.5-RELATED"/>
    <property type="match status" value="1"/>
</dbReference>
<dbReference type="AlphaFoldDB" id="A0AAU9WXG2"/>
<dbReference type="InterPro" id="IPR027806">
    <property type="entry name" value="HARBI1_dom"/>
</dbReference>
<evidence type="ECO:0000256" key="6">
    <source>
        <dbReference type="PROSITE-ProRule" id="PRU00309"/>
    </source>
</evidence>